<feature type="transmembrane region" description="Helical" evidence="1">
    <location>
        <begin position="21"/>
        <end position="43"/>
    </location>
</feature>
<sequence>VANVKGTLNAVSGYLRSITDFGLRIIVALLVVDVLFPGSTGIVRNVGATVGQFGANGLAGLIAVLLFLLLYKNK</sequence>
<keyword evidence="1" id="KW-0472">Membrane</keyword>
<keyword evidence="1" id="KW-1133">Transmembrane helix</keyword>
<keyword evidence="1" id="KW-0812">Transmembrane</keyword>
<name>A0A382CRY1_9ZZZZ</name>
<dbReference type="AlphaFoldDB" id="A0A382CRY1"/>
<organism evidence="2">
    <name type="scientific">marine metagenome</name>
    <dbReference type="NCBI Taxonomy" id="408172"/>
    <lineage>
        <taxon>unclassified sequences</taxon>
        <taxon>metagenomes</taxon>
        <taxon>ecological metagenomes</taxon>
    </lineage>
</organism>
<proteinExistence type="predicted"/>
<dbReference type="EMBL" id="UINC01035849">
    <property type="protein sequence ID" value="SVB28908.1"/>
    <property type="molecule type" value="Genomic_DNA"/>
</dbReference>
<feature type="non-terminal residue" evidence="2">
    <location>
        <position position="1"/>
    </location>
</feature>
<reference evidence="2" key="1">
    <citation type="submission" date="2018-05" db="EMBL/GenBank/DDBJ databases">
        <authorList>
            <person name="Lanie J.A."/>
            <person name="Ng W.-L."/>
            <person name="Kazmierczak K.M."/>
            <person name="Andrzejewski T.M."/>
            <person name="Davidsen T.M."/>
            <person name="Wayne K.J."/>
            <person name="Tettelin H."/>
            <person name="Glass J.I."/>
            <person name="Rusch D."/>
            <person name="Podicherti R."/>
            <person name="Tsui H.-C.T."/>
            <person name="Winkler M.E."/>
        </authorList>
    </citation>
    <scope>NUCLEOTIDE SEQUENCE</scope>
</reference>
<evidence type="ECO:0000313" key="2">
    <source>
        <dbReference type="EMBL" id="SVB28908.1"/>
    </source>
</evidence>
<accession>A0A382CRY1</accession>
<evidence type="ECO:0000256" key="1">
    <source>
        <dbReference type="SAM" id="Phobius"/>
    </source>
</evidence>
<protein>
    <submittedName>
        <fullName evidence="2">Uncharacterized protein</fullName>
    </submittedName>
</protein>
<gene>
    <name evidence="2" type="ORF">METZ01_LOCUS181762</name>
</gene>
<feature type="transmembrane region" description="Helical" evidence="1">
    <location>
        <begin position="49"/>
        <end position="71"/>
    </location>
</feature>